<dbReference type="EMBL" id="LAZR01011457">
    <property type="protein sequence ID" value="KKM61588.1"/>
    <property type="molecule type" value="Genomic_DNA"/>
</dbReference>
<proteinExistence type="predicted"/>
<comment type="caution">
    <text evidence="1">The sequence shown here is derived from an EMBL/GenBank/DDBJ whole genome shotgun (WGS) entry which is preliminary data.</text>
</comment>
<sequence>SGSKDDLPSSLLLRGITWLIEENDEDIVVAQFIAEDGGYMDMVAIPKAVLVKRETVKS</sequence>
<evidence type="ECO:0000313" key="1">
    <source>
        <dbReference type="EMBL" id="KKM61588.1"/>
    </source>
</evidence>
<accession>A0A0F9IWE3</accession>
<reference evidence="1" key="1">
    <citation type="journal article" date="2015" name="Nature">
        <title>Complex archaea that bridge the gap between prokaryotes and eukaryotes.</title>
        <authorList>
            <person name="Spang A."/>
            <person name="Saw J.H."/>
            <person name="Jorgensen S.L."/>
            <person name="Zaremba-Niedzwiedzka K."/>
            <person name="Martijn J."/>
            <person name="Lind A.E."/>
            <person name="van Eijk R."/>
            <person name="Schleper C."/>
            <person name="Guy L."/>
            <person name="Ettema T.J."/>
        </authorList>
    </citation>
    <scope>NUCLEOTIDE SEQUENCE</scope>
</reference>
<protein>
    <submittedName>
        <fullName evidence="1">Uncharacterized protein</fullName>
    </submittedName>
</protein>
<feature type="non-terminal residue" evidence="1">
    <location>
        <position position="1"/>
    </location>
</feature>
<name>A0A0F9IWE3_9ZZZZ</name>
<dbReference type="AlphaFoldDB" id="A0A0F9IWE3"/>
<organism evidence="1">
    <name type="scientific">marine sediment metagenome</name>
    <dbReference type="NCBI Taxonomy" id="412755"/>
    <lineage>
        <taxon>unclassified sequences</taxon>
        <taxon>metagenomes</taxon>
        <taxon>ecological metagenomes</taxon>
    </lineage>
</organism>
<gene>
    <name evidence="1" type="ORF">LCGC14_1530160</name>
</gene>